<evidence type="ECO:0000259" key="2">
    <source>
        <dbReference type="Pfam" id="PF04230"/>
    </source>
</evidence>
<dbReference type="InterPro" id="IPR001173">
    <property type="entry name" value="Glyco_trans_2-like"/>
</dbReference>
<dbReference type="Pfam" id="PF00535">
    <property type="entry name" value="Glycos_transf_2"/>
    <property type="match status" value="1"/>
</dbReference>
<dbReference type="Proteomes" id="UP001500635">
    <property type="component" value="Unassembled WGS sequence"/>
</dbReference>
<dbReference type="Pfam" id="PF04230">
    <property type="entry name" value="PS_pyruv_trans"/>
    <property type="match status" value="1"/>
</dbReference>
<organism evidence="3 4">
    <name type="scientific">Tsukamurella soli</name>
    <dbReference type="NCBI Taxonomy" id="644556"/>
    <lineage>
        <taxon>Bacteria</taxon>
        <taxon>Bacillati</taxon>
        <taxon>Actinomycetota</taxon>
        <taxon>Actinomycetes</taxon>
        <taxon>Mycobacteriales</taxon>
        <taxon>Tsukamurellaceae</taxon>
        <taxon>Tsukamurella</taxon>
    </lineage>
</organism>
<gene>
    <name evidence="3" type="ORF">GCM10023147_20880</name>
</gene>
<keyword evidence="4" id="KW-1185">Reference proteome</keyword>
<dbReference type="RefSeq" id="WP_344994819.1">
    <property type="nucleotide sequence ID" value="NZ_BAABFR010000026.1"/>
</dbReference>
<dbReference type="InterPro" id="IPR007345">
    <property type="entry name" value="Polysacch_pyruvyl_Trfase"/>
</dbReference>
<evidence type="ECO:0000313" key="3">
    <source>
        <dbReference type="EMBL" id="GAA4391703.1"/>
    </source>
</evidence>
<accession>A0ABP8JJF3</accession>
<reference evidence="4" key="1">
    <citation type="journal article" date="2019" name="Int. J. Syst. Evol. Microbiol.">
        <title>The Global Catalogue of Microorganisms (GCM) 10K type strain sequencing project: providing services to taxonomists for standard genome sequencing and annotation.</title>
        <authorList>
            <consortium name="The Broad Institute Genomics Platform"/>
            <consortium name="The Broad Institute Genome Sequencing Center for Infectious Disease"/>
            <person name="Wu L."/>
            <person name="Ma J."/>
        </authorList>
    </citation>
    <scope>NUCLEOTIDE SEQUENCE [LARGE SCALE GENOMIC DNA]</scope>
    <source>
        <strain evidence="4">JCM 17688</strain>
    </source>
</reference>
<dbReference type="EMBL" id="BAABFR010000026">
    <property type="protein sequence ID" value="GAA4391703.1"/>
    <property type="molecule type" value="Genomic_DNA"/>
</dbReference>
<sequence length="523" mass="59732">MRSTYWWKGTKNFGDQINEFLLRKLGVDDWEHSDPESAELVMVGSILEHLPTRFAGTVCGAGILLPETRVDLSNARILALRGKLTANRVIGYQGQAVLGDLGLLVSRFVQQSDAVYDLGVIPHWSDTTLAQRFPHGKLIDPSGNVQDVVQQIVQCRQIISSSLHGLVVADAYGIPRQAERLTVGPYQHPKFQHTQEDRDFKFRDYASIYPDGDPHFGEMWTAPWQVVERVQEQLWAALQVAIGRPLPPEREELPTPWKPKWWHVCRRRRPQVSFIVPFRDQDEYRTRVWEWLKVYWRTHMPDAEIVIGRDNSPVFSKARAVNEGASRARGRVFVVMDADAWMDPDRLQDTVDKIDTAVQSGRKLWMMPYNHLYRLTLPATLEILDTDPKAPYWASSPPAPEWIEPDAMSGVNYGHQYGAMMMVLPTEAFFRVGGFDPRMKGWGVEDLAMLTSLDTLYAQHEVAQADILHLWHARPGAGKRGIDHINRLWAGQAFQMNHRLAQRYRAATGERAAMGGLVDERKR</sequence>
<dbReference type="SUPFAM" id="SSF53448">
    <property type="entry name" value="Nucleotide-diphospho-sugar transferases"/>
    <property type="match status" value="1"/>
</dbReference>
<dbReference type="Gene3D" id="3.90.550.10">
    <property type="entry name" value="Spore Coat Polysaccharide Biosynthesis Protein SpsA, Chain A"/>
    <property type="match status" value="1"/>
</dbReference>
<evidence type="ECO:0000259" key="1">
    <source>
        <dbReference type="Pfam" id="PF00535"/>
    </source>
</evidence>
<dbReference type="InterPro" id="IPR029044">
    <property type="entry name" value="Nucleotide-diphossugar_trans"/>
</dbReference>
<evidence type="ECO:0000313" key="4">
    <source>
        <dbReference type="Proteomes" id="UP001500635"/>
    </source>
</evidence>
<feature type="domain" description="Glycosyltransferase 2-like" evidence="1">
    <location>
        <begin position="317"/>
        <end position="356"/>
    </location>
</feature>
<feature type="domain" description="Polysaccharide pyruvyl transferase" evidence="2">
    <location>
        <begin position="134"/>
        <end position="175"/>
    </location>
</feature>
<name>A0ABP8JJF3_9ACTN</name>
<proteinExistence type="predicted"/>
<comment type="caution">
    <text evidence="3">The sequence shown here is derived from an EMBL/GenBank/DDBJ whole genome shotgun (WGS) entry which is preliminary data.</text>
</comment>
<protein>
    <submittedName>
        <fullName evidence="3">Uncharacterized protein</fullName>
    </submittedName>
</protein>